<gene>
    <name evidence="2" type="ORF">GRF29_164g436877</name>
</gene>
<feature type="region of interest" description="Disordered" evidence="1">
    <location>
        <begin position="136"/>
        <end position="170"/>
    </location>
</feature>
<dbReference type="EMBL" id="WVTA01000015">
    <property type="protein sequence ID" value="KAK3201714.1"/>
    <property type="molecule type" value="Genomic_DNA"/>
</dbReference>
<organism evidence="2 3">
    <name type="scientific">Pseudopithomyces chartarum</name>
    <dbReference type="NCBI Taxonomy" id="1892770"/>
    <lineage>
        <taxon>Eukaryota</taxon>
        <taxon>Fungi</taxon>
        <taxon>Dikarya</taxon>
        <taxon>Ascomycota</taxon>
        <taxon>Pezizomycotina</taxon>
        <taxon>Dothideomycetes</taxon>
        <taxon>Pleosporomycetidae</taxon>
        <taxon>Pleosporales</taxon>
        <taxon>Massarineae</taxon>
        <taxon>Didymosphaeriaceae</taxon>
        <taxon>Pseudopithomyces</taxon>
    </lineage>
</organism>
<name>A0AAN6LNP1_9PLEO</name>
<comment type="caution">
    <text evidence="2">The sequence shown here is derived from an EMBL/GenBank/DDBJ whole genome shotgun (WGS) entry which is preliminary data.</text>
</comment>
<dbReference type="AlphaFoldDB" id="A0AAN6LNP1"/>
<keyword evidence="3" id="KW-1185">Reference proteome</keyword>
<feature type="compositionally biased region" description="Basic and acidic residues" evidence="1">
    <location>
        <begin position="104"/>
        <end position="113"/>
    </location>
</feature>
<protein>
    <submittedName>
        <fullName evidence="2">Uncharacterized protein</fullName>
    </submittedName>
</protein>
<feature type="region of interest" description="Disordered" evidence="1">
    <location>
        <begin position="54"/>
        <end position="122"/>
    </location>
</feature>
<sequence length="365" mass="41473">MSFSLSEEELKDMAIKFEAIFNRLENQADELRHISHQNAILRSDLQETRRRLDAIERQPQRSPNYIRTPLQELQTSQDADNQKENNPQYRRNLHPNSKIQPSEAGERDTDVATKDQSLPDANQDISSAFSNIQLTDPALSPEEEPNTSSFLGETWGNPAFQNPPTQDPAHHFQGQLTYLINFGVLPEYAEHYLSRANNDTNAALNDYFDDERDAQAYIYLGNEGMPTVWRQRFLDHTGSSHAALTLYHQNEESIALLRLGRDEEETWRFLVETRFDPGRFRERLEEGTRARPREVEEGMDMDLYEEGDEDEGYVGGERGDVMSDVVGGEDGDRDDSGGNAGEGYVKGVEKDHVGDENKTLGESDG</sequence>
<reference evidence="2 3" key="1">
    <citation type="submission" date="2021-02" db="EMBL/GenBank/DDBJ databases">
        <title>Genome assembly of Pseudopithomyces chartarum.</title>
        <authorList>
            <person name="Jauregui R."/>
            <person name="Singh J."/>
            <person name="Voisey C."/>
        </authorList>
    </citation>
    <scope>NUCLEOTIDE SEQUENCE [LARGE SCALE GENOMIC DNA]</scope>
    <source>
        <strain evidence="2 3">AGR01</strain>
    </source>
</reference>
<feature type="compositionally biased region" description="Basic and acidic residues" evidence="1">
    <location>
        <begin position="347"/>
        <end position="365"/>
    </location>
</feature>
<feature type="compositionally biased region" description="Polar residues" evidence="1">
    <location>
        <begin position="60"/>
        <end position="100"/>
    </location>
</feature>
<dbReference type="Proteomes" id="UP001280581">
    <property type="component" value="Unassembled WGS sequence"/>
</dbReference>
<evidence type="ECO:0000313" key="2">
    <source>
        <dbReference type="EMBL" id="KAK3201714.1"/>
    </source>
</evidence>
<evidence type="ECO:0000256" key="1">
    <source>
        <dbReference type="SAM" id="MobiDB-lite"/>
    </source>
</evidence>
<evidence type="ECO:0000313" key="3">
    <source>
        <dbReference type="Proteomes" id="UP001280581"/>
    </source>
</evidence>
<accession>A0AAN6LNP1</accession>
<feature type="region of interest" description="Disordered" evidence="1">
    <location>
        <begin position="307"/>
        <end position="365"/>
    </location>
</feature>
<proteinExistence type="predicted"/>